<dbReference type="InterPro" id="IPR013120">
    <property type="entry name" value="FAR_NAD-bd"/>
</dbReference>
<dbReference type="RefSeq" id="WP_194865534.1">
    <property type="nucleotide sequence ID" value="NZ_ARXX01000040.1"/>
</dbReference>
<protein>
    <recommendedName>
        <fullName evidence="1">Thioester reductase (TE) domain-containing protein</fullName>
    </recommendedName>
</protein>
<sequence length="355" mass="38452">MTILITGATGFIGRHLCAHFTARQTPVLALMRNPGGLPGLRARINELGGNGDYLAAIHGDLDAPDLAVESSALPDLQAIVHLGARFAWRLPNKAARRTNVAGSLAVTRLARRLDCRLVFISGFMLENSRHLSRIGVTGQDPALINWQRVYRLTGAYEGSKLEAAIAVRHELQDYENWVEVQPATVAGHSVSGDLDPSQPLYALIDNLARGRLALSPGGPAHWLPLIPVDTLAAMIARATLDPSPPRRLLALDEATPNLRPMLTLVAKALERRPPSGHIPIPLLFLLLRVPGVARFANTYPEALHFIQPDRFDLGGADEFLDRVGVAKPPIRQAIDASVGHYLRENGAPSPGLGRR</sequence>
<proteinExistence type="predicted"/>
<gene>
    <name evidence="2" type="ORF">Y5W_02557</name>
</gene>
<dbReference type="InterPro" id="IPR050177">
    <property type="entry name" value="Lipid_A_modif_metabolic_enz"/>
</dbReference>
<dbReference type="PANTHER" id="PTHR43245">
    <property type="entry name" value="BIFUNCTIONAL POLYMYXIN RESISTANCE PROTEIN ARNA"/>
    <property type="match status" value="1"/>
</dbReference>
<dbReference type="EMBL" id="ARXX01000040">
    <property type="protein sequence ID" value="MBF5057263.1"/>
    <property type="molecule type" value="Genomic_DNA"/>
</dbReference>
<comment type="caution">
    <text evidence="2">The sequence shown here is derived from an EMBL/GenBank/DDBJ whole genome shotgun (WGS) entry which is preliminary data.</text>
</comment>
<keyword evidence="3" id="KW-1185">Reference proteome</keyword>
<feature type="domain" description="Thioester reductase (TE)" evidence="1">
    <location>
        <begin position="5"/>
        <end position="235"/>
    </location>
</feature>
<name>A0ABS0AT16_9GAMM</name>
<organism evidence="2 3">
    <name type="scientific">Alloalcanivorax profundimaris</name>
    <dbReference type="NCBI Taxonomy" id="2735259"/>
    <lineage>
        <taxon>Bacteria</taxon>
        <taxon>Pseudomonadati</taxon>
        <taxon>Pseudomonadota</taxon>
        <taxon>Gammaproteobacteria</taxon>
        <taxon>Oceanospirillales</taxon>
        <taxon>Alcanivoracaceae</taxon>
        <taxon>Alloalcanivorax</taxon>
    </lineage>
</organism>
<dbReference type="InterPro" id="IPR036291">
    <property type="entry name" value="NAD(P)-bd_dom_sf"/>
</dbReference>
<dbReference type="Pfam" id="PF07993">
    <property type="entry name" value="NAD_binding_4"/>
    <property type="match status" value="1"/>
</dbReference>
<evidence type="ECO:0000313" key="3">
    <source>
        <dbReference type="Proteomes" id="UP000662703"/>
    </source>
</evidence>
<accession>A0ABS0AT16</accession>
<evidence type="ECO:0000313" key="2">
    <source>
        <dbReference type="EMBL" id="MBF5057263.1"/>
    </source>
</evidence>
<dbReference type="PANTHER" id="PTHR43245:SF51">
    <property type="entry name" value="SHORT CHAIN DEHYDROGENASE_REDUCTASE FAMILY 42E, MEMBER 2"/>
    <property type="match status" value="1"/>
</dbReference>
<dbReference type="Gene3D" id="3.40.50.720">
    <property type="entry name" value="NAD(P)-binding Rossmann-like Domain"/>
    <property type="match status" value="1"/>
</dbReference>
<dbReference type="Proteomes" id="UP000662703">
    <property type="component" value="Unassembled WGS sequence"/>
</dbReference>
<evidence type="ECO:0000259" key="1">
    <source>
        <dbReference type="Pfam" id="PF07993"/>
    </source>
</evidence>
<reference evidence="2 3" key="1">
    <citation type="submission" date="2012-09" db="EMBL/GenBank/DDBJ databases">
        <title>Genome Sequence of alkane-degrading Bacterium Alcanivorax sp. 521-1.</title>
        <authorList>
            <person name="Lai Q."/>
            <person name="Shao Z."/>
        </authorList>
    </citation>
    <scope>NUCLEOTIDE SEQUENCE [LARGE SCALE GENOMIC DNA]</scope>
    <source>
        <strain evidence="2 3">521-1</strain>
    </source>
</reference>
<dbReference type="SUPFAM" id="SSF51735">
    <property type="entry name" value="NAD(P)-binding Rossmann-fold domains"/>
    <property type="match status" value="1"/>
</dbReference>